<sequence>MMIKCVLLIVACQVVLGTTIGCKQVCMWGLPSESCNCRFQFFNKRNDANSLPHHRDDEGELAMTLNRHLQEQPSYLTLTSLKNALDDLALPPTSSDAARAPNDYNTYLKWNHLNRHNSQES</sequence>
<feature type="signal peptide" evidence="1">
    <location>
        <begin position="1"/>
        <end position="17"/>
    </location>
</feature>
<gene>
    <name evidence="3" type="primary">LOC106808827</name>
</gene>
<dbReference type="GeneID" id="106808827"/>
<dbReference type="PROSITE" id="PS51257">
    <property type="entry name" value="PROKAR_LIPOPROTEIN"/>
    <property type="match status" value="1"/>
</dbReference>
<proteinExistence type="predicted"/>
<feature type="chain" id="PRO_5046765110" evidence="1">
    <location>
        <begin position="18"/>
        <end position="121"/>
    </location>
</feature>
<evidence type="ECO:0000313" key="2">
    <source>
        <dbReference type="Proteomes" id="UP000695022"/>
    </source>
</evidence>
<reference evidence="3" key="1">
    <citation type="submission" date="2025-08" db="UniProtKB">
        <authorList>
            <consortium name="RefSeq"/>
        </authorList>
    </citation>
    <scope>IDENTIFICATION</scope>
</reference>
<dbReference type="Proteomes" id="UP000695022">
    <property type="component" value="Unplaced"/>
</dbReference>
<organism evidence="2 3">
    <name type="scientific">Priapulus caudatus</name>
    <name type="common">Priapulid worm</name>
    <dbReference type="NCBI Taxonomy" id="37621"/>
    <lineage>
        <taxon>Eukaryota</taxon>
        <taxon>Metazoa</taxon>
        <taxon>Ecdysozoa</taxon>
        <taxon>Scalidophora</taxon>
        <taxon>Priapulida</taxon>
        <taxon>Priapulimorpha</taxon>
        <taxon>Priapulimorphida</taxon>
        <taxon>Priapulidae</taxon>
        <taxon>Priapulus</taxon>
    </lineage>
</organism>
<keyword evidence="1" id="KW-0732">Signal</keyword>
<keyword evidence="2" id="KW-1185">Reference proteome</keyword>
<accession>A0ABM1E4R3</accession>
<name>A0ABM1E4R3_PRICU</name>
<evidence type="ECO:0000313" key="3">
    <source>
        <dbReference type="RefSeq" id="XP_014667184.1"/>
    </source>
</evidence>
<evidence type="ECO:0000256" key="1">
    <source>
        <dbReference type="SAM" id="SignalP"/>
    </source>
</evidence>
<dbReference type="RefSeq" id="XP_014667184.1">
    <property type="nucleotide sequence ID" value="XM_014811698.1"/>
</dbReference>
<protein>
    <submittedName>
        <fullName evidence="3">Uncharacterized protein LOC106808827</fullName>
    </submittedName>
</protein>